<dbReference type="GO" id="GO:0030527">
    <property type="term" value="F:structural constituent of chromatin"/>
    <property type="evidence" value="ECO:0007669"/>
    <property type="project" value="InterPro"/>
</dbReference>
<dbReference type="EMBL" id="FORX01000013">
    <property type="protein sequence ID" value="SFK06716.1"/>
    <property type="molecule type" value="Genomic_DNA"/>
</dbReference>
<dbReference type="GO" id="GO:0005829">
    <property type="term" value="C:cytosol"/>
    <property type="evidence" value="ECO:0007669"/>
    <property type="project" value="TreeGrafter"/>
</dbReference>
<evidence type="ECO:0000313" key="5">
    <source>
        <dbReference type="Proteomes" id="UP000198635"/>
    </source>
</evidence>
<accession>A0A1I3WJS4</accession>
<gene>
    <name evidence="4" type="ORF">SAMN04488082_11335</name>
</gene>
<dbReference type="PANTHER" id="PTHR33175">
    <property type="entry name" value="DNA-BINDING PROTEIN HU"/>
    <property type="match status" value="1"/>
</dbReference>
<name>A0A1I3WJS4_9BACT</name>
<dbReference type="SUPFAM" id="SSF47729">
    <property type="entry name" value="IHF-like DNA-binding proteins"/>
    <property type="match status" value="1"/>
</dbReference>
<dbReference type="PANTHER" id="PTHR33175:SF5">
    <property type="entry name" value="INTEGRATION HOST FACTOR SUBUNIT BETA"/>
    <property type="match status" value="1"/>
</dbReference>
<dbReference type="CDD" id="cd13836">
    <property type="entry name" value="IHF_B"/>
    <property type="match status" value="1"/>
</dbReference>
<dbReference type="GO" id="GO:0003677">
    <property type="term" value="F:DNA binding"/>
    <property type="evidence" value="ECO:0007669"/>
    <property type="project" value="UniProtKB-KW"/>
</dbReference>
<dbReference type="SMART" id="SM00411">
    <property type="entry name" value="BHL"/>
    <property type="match status" value="1"/>
</dbReference>
<keyword evidence="2" id="KW-0238">DNA-binding</keyword>
<organism evidence="4 5">
    <name type="scientific">Desulfomicrobium apsheronum</name>
    <dbReference type="NCBI Taxonomy" id="52560"/>
    <lineage>
        <taxon>Bacteria</taxon>
        <taxon>Pseudomonadati</taxon>
        <taxon>Thermodesulfobacteriota</taxon>
        <taxon>Desulfovibrionia</taxon>
        <taxon>Desulfovibrionales</taxon>
        <taxon>Desulfomicrobiaceae</taxon>
        <taxon>Desulfomicrobium</taxon>
    </lineage>
</organism>
<dbReference type="InterPro" id="IPR010992">
    <property type="entry name" value="IHF-like_DNA-bd_dom_sf"/>
</dbReference>
<dbReference type="RefSeq" id="WP_092193878.1">
    <property type="nucleotide sequence ID" value="NZ_FORX01000013.1"/>
</dbReference>
<proteinExistence type="inferred from homology"/>
<dbReference type="OrthoDB" id="9804203at2"/>
<dbReference type="AlphaFoldDB" id="A0A1I3WJS4"/>
<dbReference type="Gene3D" id="4.10.520.10">
    <property type="entry name" value="IHF-like DNA-binding proteins"/>
    <property type="match status" value="1"/>
</dbReference>
<dbReference type="InterPro" id="IPR000119">
    <property type="entry name" value="Hist_DNA-bd"/>
</dbReference>
<comment type="similarity">
    <text evidence="1 3">Belongs to the bacterial histone-like protein family.</text>
</comment>
<dbReference type="Proteomes" id="UP000198635">
    <property type="component" value="Unassembled WGS sequence"/>
</dbReference>
<evidence type="ECO:0000256" key="1">
    <source>
        <dbReference type="ARBA" id="ARBA00010529"/>
    </source>
</evidence>
<reference evidence="5" key="1">
    <citation type="submission" date="2016-10" db="EMBL/GenBank/DDBJ databases">
        <authorList>
            <person name="Varghese N."/>
            <person name="Submissions S."/>
        </authorList>
    </citation>
    <scope>NUCLEOTIDE SEQUENCE [LARGE SCALE GENOMIC DNA]</scope>
    <source>
        <strain evidence="5">DSM 5918</strain>
    </source>
</reference>
<evidence type="ECO:0000256" key="3">
    <source>
        <dbReference type="RuleBase" id="RU003939"/>
    </source>
</evidence>
<protein>
    <submittedName>
        <fullName evidence="4">Integration host factor subunit beta</fullName>
    </submittedName>
</protein>
<evidence type="ECO:0000256" key="2">
    <source>
        <dbReference type="ARBA" id="ARBA00023125"/>
    </source>
</evidence>
<sequence>MNKSELIQSLAEKIKISNDEASTIVDSFFDSMRDALLRGDRIEIRGFGSFKIKQYEGYVGRNPKTGESVQVKPKKMPFFKAGKGLLDYLNG</sequence>
<keyword evidence="5" id="KW-1185">Reference proteome</keyword>
<dbReference type="Pfam" id="PF00216">
    <property type="entry name" value="Bac_DNA_binding"/>
    <property type="match status" value="1"/>
</dbReference>
<dbReference type="PRINTS" id="PR01727">
    <property type="entry name" value="DNABINDINGHU"/>
</dbReference>
<dbReference type="STRING" id="52560.SAMN04488082_11335"/>
<evidence type="ECO:0000313" key="4">
    <source>
        <dbReference type="EMBL" id="SFK06716.1"/>
    </source>
</evidence>